<dbReference type="EMBL" id="AMGY01000009">
    <property type="protein sequence ID" value="EXJ78278.1"/>
    <property type="molecule type" value="Genomic_DNA"/>
</dbReference>
<dbReference type="AlphaFoldDB" id="W9XDH9"/>
<evidence type="ECO:0000313" key="2">
    <source>
        <dbReference type="EMBL" id="EXJ78278.1"/>
    </source>
</evidence>
<comment type="caution">
    <text evidence="2">The sequence shown here is derived from an EMBL/GenBank/DDBJ whole genome shotgun (WGS) entry which is preliminary data.</text>
</comment>
<dbReference type="OrthoDB" id="2351920at2759"/>
<feature type="compositionally biased region" description="Basic and acidic residues" evidence="1">
    <location>
        <begin position="82"/>
        <end position="92"/>
    </location>
</feature>
<gene>
    <name evidence="2" type="ORF">A1O3_09439</name>
</gene>
<feature type="compositionally biased region" description="Polar residues" evidence="1">
    <location>
        <begin position="44"/>
        <end position="53"/>
    </location>
</feature>
<sequence>MSSNPYLNRDTTTLDGKLIGKMIHVDCSEHHCSEQHTRGESEVSKPSSISNPRNGDVPAPEYLHCGFWPRPLTEADLDEESHEPRGLHDHHGLGAGRSGPAASTSSLRPTGPDGGEDDASGSWQEVIHKAEDHHSAVTDELSKAVDAWRTMFAASSETGEGRNDSEKAKKPYSVMRLVARQPINDRNSAGLEQTGPSRQSILDKEIAAECQARSEIMEYIDALVDEGDYEDAYACIWPLEEYRRSGWAEEMIFAFPNECWGFVDMVRAREKAK</sequence>
<feature type="region of interest" description="Disordered" evidence="1">
    <location>
        <begin position="33"/>
        <end position="58"/>
    </location>
</feature>
<protein>
    <submittedName>
        <fullName evidence="2">Uncharacterized protein</fullName>
    </submittedName>
</protein>
<evidence type="ECO:0000313" key="3">
    <source>
        <dbReference type="Proteomes" id="UP000019478"/>
    </source>
</evidence>
<feature type="compositionally biased region" description="Basic and acidic residues" evidence="1">
    <location>
        <begin position="33"/>
        <end position="43"/>
    </location>
</feature>
<evidence type="ECO:0000256" key="1">
    <source>
        <dbReference type="SAM" id="MobiDB-lite"/>
    </source>
</evidence>
<name>W9XDH9_9EURO</name>
<dbReference type="Proteomes" id="UP000019478">
    <property type="component" value="Unassembled WGS sequence"/>
</dbReference>
<feature type="region of interest" description="Disordered" evidence="1">
    <location>
        <begin position="78"/>
        <end position="120"/>
    </location>
</feature>
<dbReference type="STRING" id="1182542.W9XDH9"/>
<organism evidence="2 3">
    <name type="scientific">Capronia epimyces CBS 606.96</name>
    <dbReference type="NCBI Taxonomy" id="1182542"/>
    <lineage>
        <taxon>Eukaryota</taxon>
        <taxon>Fungi</taxon>
        <taxon>Dikarya</taxon>
        <taxon>Ascomycota</taxon>
        <taxon>Pezizomycotina</taxon>
        <taxon>Eurotiomycetes</taxon>
        <taxon>Chaetothyriomycetidae</taxon>
        <taxon>Chaetothyriales</taxon>
        <taxon>Herpotrichiellaceae</taxon>
        <taxon>Capronia</taxon>
    </lineage>
</organism>
<reference evidence="2 3" key="1">
    <citation type="submission" date="2013-03" db="EMBL/GenBank/DDBJ databases">
        <title>The Genome Sequence of Capronia epimyces CBS 606.96.</title>
        <authorList>
            <consortium name="The Broad Institute Genomics Platform"/>
            <person name="Cuomo C."/>
            <person name="de Hoog S."/>
            <person name="Gorbushina A."/>
            <person name="Walker B."/>
            <person name="Young S.K."/>
            <person name="Zeng Q."/>
            <person name="Gargeya S."/>
            <person name="Fitzgerald M."/>
            <person name="Haas B."/>
            <person name="Abouelleil A."/>
            <person name="Allen A.W."/>
            <person name="Alvarado L."/>
            <person name="Arachchi H.M."/>
            <person name="Berlin A.M."/>
            <person name="Chapman S.B."/>
            <person name="Gainer-Dewar J."/>
            <person name="Goldberg J."/>
            <person name="Griggs A."/>
            <person name="Gujja S."/>
            <person name="Hansen M."/>
            <person name="Howarth C."/>
            <person name="Imamovic A."/>
            <person name="Ireland A."/>
            <person name="Larimer J."/>
            <person name="McCowan C."/>
            <person name="Murphy C."/>
            <person name="Pearson M."/>
            <person name="Poon T.W."/>
            <person name="Priest M."/>
            <person name="Roberts A."/>
            <person name="Saif S."/>
            <person name="Shea T."/>
            <person name="Sisk P."/>
            <person name="Sykes S."/>
            <person name="Wortman J."/>
            <person name="Nusbaum C."/>
            <person name="Birren B."/>
        </authorList>
    </citation>
    <scope>NUCLEOTIDE SEQUENCE [LARGE SCALE GENOMIC DNA]</scope>
    <source>
        <strain evidence="2 3">CBS 606.96</strain>
    </source>
</reference>
<dbReference type="GeneID" id="19173523"/>
<dbReference type="RefSeq" id="XP_007737723.1">
    <property type="nucleotide sequence ID" value="XM_007739533.1"/>
</dbReference>
<keyword evidence="3" id="KW-1185">Reference proteome</keyword>
<dbReference type="HOGENOM" id="CLU_081618_0_0_1"/>
<accession>W9XDH9</accession>
<proteinExistence type="predicted"/>